<name>A0ABD3CNX2_9LAMI</name>
<accession>A0ABD3CNX2</accession>
<sequence>MRGAYVKDMEKEVSWNKFKQEQEEMSIELEVMVLNELIDEALVDFLTR</sequence>
<evidence type="ECO:0000313" key="1">
    <source>
        <dbReference type="EMBL" id="KAL3630287.1"/>
    </source>
</evidence>
<dbReference type="Proteomes" id="UP001632038">
    <property type="component" value="Unassembled WGS sequence"/>
</dbReference>
<organism evidence="1 2">
    <name type="scientific">Castilleja foliolosa</name>
    <dbReference type="NCBI Taxonomy" id="1961234"/>
    <lineage>
        <taxon>Eukaryota</taxon>
        <taxon>Viridiplantae</taxon>
        <taxon>Streptophyta</taxon>
        <taxon>Embryophyta</taxon>
        <taxon>Tracheophyta</taxon>
        <taxon>Spermatophyta</taxon>
        <taxon>Magnoliopsida</taxon>
        <taxon>eudicotyledons</taxon>
        <taxon>Gunneridae</taxon>
        <taxon>Pentapetalae</taxon>
        <taxon>asterids</taxon>
        <taxon>lamiids</taxon>
        <taxon>Lamiales</taxon>
        <taxon>Orobanchaceae</taxon>
        <taxon>Pedicularideae</taxon>
        <taxon>Castillejinae</taxon>
        <taxon>Castilleja</taxon>
    </lineage>
</organism>
<dbReference type="EMBL" id="JAVIJP010000032">
    <property type="protein sequence ID" value="KAL3630287.1"/>
    <property type="molecule type" value="Genomic_DNA"/>
</dbReference>
<evidence type="ECO:0008006" key="3">
    <source>
        <dbReference type="Google" id="ProtNLM"/>
    </source>
</evidence>
<gene>
    <name evidence="1" type="ORF">CASFOL_023271</name>
</gene>
<keyword evidence="2" id="KW-1185">Reference proteome</keyword>
<dbReference type="AlphaFoldDB" id="A0ABD3CNX2"/>
<protein>
    <recommendedName>
        <fullName evidence="3">DUF4378 domain-containing protein</fullName>
    </recommendedName>
</protein>
<comment type="caution">
    <text evidence="1">The sequence shown here is derived from an EMBL/GenBank/DDBJ whole genome shotgun (WGS) entry which is preliminary data.</text>
</comment>
<reference evidence="2" key="1">
    <citation type="journal article" date="2024" name="IScience">
        <title>Strigolactones Initiate the Formation of Haustorium-like Structures in Castilleja.</title>
        <authorList>
            <person name="Buerger M."/>
            <person name="Peterson D."/>
            <person name="Chory J."/>
        </authorList>
    </citation>
    <scope>NUCLEOTIDE SEQUENCE [LARGE SCALE GENOMIC DNA]</scope>
</reference>
<proteinExistence type="predicted"/>
<evidence type="ECO:0000313" key="2">
    <source>
        <dbReference type="Proteomes" id="UP001632038"/>
    </source>
</evidence>